<feature type="compositionally biased region" description="Acidic residues" evidence="1">
    <location>
        <begin position="1"/>
        <end position="13"/>
    </location>
</feature>
<dbReference type="AlphaFoldDB" id="A0AAV9Z3L7"/>
<feature type="compositionally biased region" description="Polar residues" evidence="1">
    <location>
        <begin position="142"/>
        <end position="152"/>
    </location>
</feature>
<feature type="region of interest" description="Disordered" evidence="1">
    <location>
        <begin position="116"/>
        <end position="175"/>
    </location>
</feature>
<evidence type="ECO:0000313" key="2">
    <source>
        <dbReference type="EMBL" id="KAK6969549.1"/>
    </source>
</evidence>
<evidence type="ECO:0000313" key="3">
    <source>
        <dbReference type="Proteomes" id="UP001362999"/>
    </source>
</evidence>
<feature type="region of interest" description="Disordered" evidence="1">
    <location>
        <begin position="241"/>
        <end position="278"/>
    </location>
</feature>
<dbReference type="EMBL" id="JAWWNJ010000221">
    <property type="protein sequence ID" value="KAK6969549.1"/>
    <property type="molecule type" value="Genomic_DNA"/>
</dbReference>
<dbReference type="Proteomes" id="UP001362999">
    <property type="component" value="Unassembled WGS sequence"/>
</dbReference>
<reference evidence="2 3" key="1">
    <citation type="journal article" date="2024" name="J Genomics">
        <title>Draft genome sequencing and assembly of Favolaschia claudopus CIRM-BRFM 2984 isolated from oak limbs.</title>
        <authorList>
            <person name="Navarro D."/>
            <person name="Drula E."/>
            <person name="Chaduli D."/>
            <person name="Cazenave R."/>
            <person name="Ahrendt S."/>
            <person name="Wang J."/>
            <person name="Lipzen A."/>
            <person name="Daum C."/>
            <person name="Barry K."/>
            <person name="Grigoriev I.V."/>
            <person name="Favel A."/>
            <person name="Rosso M.N."/>
            <person name="Martin F."/>
        </authorList>
    </citation>
    <scope>NUCLEOTIDE SEQUENCE [LARGE SCALE GENOMIC DNA]</scope>
    <source>
        <strain evidence="2 3">CIRM-BRFM 2984</strain>
    </source>
</reference>
<sequence length="370" mass="40660">MSTIDPEDGDDDEKTGSRKYKGYPWVENKDGIPLDKKKSRALAAHLRMALNLVGNKQRAPFQWTDADLEVVKYVRTEMYTAYPDLRLCRHNWKLNAIMTLVYPSWKRNWVQSGGHVLKGEGRESQSSGKGKKRKRDLKAEDSSVQLLMSTQQPPRLVLRSPIPPPLSPHPLAPLAKPAPKPAFKVCALQPMQAATNNPFFDPQSANLFGFGPPRPSRIPASSSKLDSLAALATTAAPATAAATQIPENAQNSQGAGGSSSATPSGASNKEKAAKRTKNPDALLKANQANSARNLCIQNYLAARHGQKLTAREFEEYWEGLTAYFLALSVEMFTISRSVLLECERRKTLFIHPHKSLVVFRVGACLYPGNG</sequence>
<accession>A0AAV9Z3L7</accession>
<feature type="compositionally biased region" description="Pro residues" evidence="1">
    <location>
        <begin position="161"/>
        <end position="175"/>
    </location>
</feature>
<gene>
    <name evidence="2" type="ORF">R3P38DRAFT_2814274</name>
</gene>
<feature type="region of interest" description="Disordered" evidence="1">
    <location>
        <begin position="1"/>
        <end position="20"/>
    </location>
</feature>
<comment type="caution">
    <text evidence="2">The sequence shown here is derived from an EMBL/GenBank/DDBJ whole genome shotgun (WGS) entry which is preliminary data.</text>
</comment>
<feature type="compositionally biased region" description="Low complexity" evidence="1">
    <location>
        <begin position="241"/>
        <end position="267"/>
    </location>
</feature>
<keyword evidence="3" id="KW-1185">Reference proteome</keyword>
<proteinExistence type="predicted"/>
<name>A0AAV9Z3L7_9AGAR</name>
<evidence type="ECO:0000256" key="1">
    <source>
        <dbReference type="SAM" id="MobiDB-lite"/>
    </source>
</evidence>
<protein>
    <submittedName>
        <fullName evidence="2">Uncharacterized protein</fullName>
    </submittedName>
</protein>
<organism evidence="2 3">
    <name type="scientific">Favolaschia claudopus</name>
    <dbReference type="NCBI Taxonomy" id="2862362"/>
    <lineage>
        <taxon>Eukaryota</taxon>
        <taxon>Fungi</taxon>
        <taxon>Dikarya</taxon>
        <taxon>Basidiomycota</taxon>
        <taxon>Agaricomycotina</taxon>
        <taxon>Agaricomycetes</taxon>
        <taxon>Agaricomycetidae</taxon>
        <taxon>Agaricales</taxon>
        <taxon>Marasmiineae</taxon>
        <taxon>Mycenaceae</taxon>
        <taxon>Favolaschia</taxon>
    </lineage>
</organism>